<dbReference type="EMBL" id="CAJVQB010025126">
    <property type="protein sequence ID" value="CAG8805654.1"/>
    <property type="molecule type" value="Genomic_DNA"/>
</dbReference>
<accession>A0ABN7VXQ7</accession>
<keyword evidence="3" id="KW-1185">Reference proteome</keyword>
<protein>
    <submittedName>
        <fullName evidence="2">22108_t:CDS:1</fullName>
    </submittedName>
</protein>
<organism evidence="2 3">
    <name type="scientific">Gigaspora margarita</name>
    <dbReference type="NCBI Taxonomy" id="4874"/>
    <lineage>
        <taxon>Eukaryota</taxon>
        <taxon>Fungi</taxon>
        <taxon>Fungi incertae sedis</taxon>
        <taxon>Mucoromycota</taxon>
        <taxon>Glomeromycotina</taxon>
        <taxon>Glomeromycetes</taxon>
        <taxon>Diversisporales</taxon>
        <taxon>Gigasporaceae</taxon>
        <taxon>Gigaspora</taxon>
    </lineage>
</organism>
<gene>
    <name evidence="2" type="ORF">GMARGA_LOCUS24138</name>
</gene>
<evidence type="ECO:0000256" key="1">
    <source>
        <dbReference type="SAM" id="MobiDB-lite"/>
    </source>
</evidence>
<evidence type="ECO:0000313" key="2">
    <source>
        <dbReference type="EMBL" id="CAG8805654.1"/>
    </source>
</evidence>
<reference evidence="2 3" key="1">
    <citation type="submission" date="2021-06" db="EMBL/GenBank/DDBJ databases">
        <authorList>
            <person name="Kallberg Y."/>
            <person name="Tangrot J."/>
            <person name="Rosling A."/>
        </authorList>
    </citation>
    <scope>NUCLEOTIDE SEQUENCE [LARGE SCALE GENOMIC DNA]</scope>
    <source>
        <strain evidence="2 3">120-4 pot B 10/14</strain>
    </source>
</reference>
<proteinExistence type="predicted"/>
<dbReference type="Proteomes" id="UP000789901">
    <property type="component" value="Unassembled WGS sequence"/>
</dbReference>
<name>A0ABN7VXQ7_GIGMA</name>
<evidence type="ECO:0000313" key="3">
    <source>
        <dbReference type="Proteomes" id="UP000789901"/>
    </source>
</evidence>
<sequence length="72" mass="7873">MINPTENRLTSSQVTEAGALDPEVNTSESYPPEMTAKNTLLGDAEWLSSKGFILVVSKRSTGFKKNKLIDKS</sequence>
<feature type="region of interest" description="Disordered" evidence="1">
    <location>
        <begin position="1"/>
        <end position="35"/>
    </location>
</feature>
<feature type="compositionally biased region" description="Polar residues" evidence="1">
    <location>
        <begin position="1"/>
        <end position="15"/>
    </location>
</feature>
<comment type="caution">
    <text evidence="2">The sequence shown here is derived from an EMBL/GenBank/DDBJ whole genome shotgun (WGS) entry which is preliminary data.</text>
</comment>